<evidence type="ECO:0000256" key="2">
    <source>
        <dbReference type="ARBA" id="ARBA00022722"/>
    </source>
</evidence>
<comment type="function">
    <text evidence="5">Bidirectionally degrades single-stranded DNA into large acid-insoluble oligonucleotides, which are then degraded further into small acid-soluble oligonucleotides.</text>
</comment>
<dbReference type="GO" id="GO:0008855">
    <property type="term" value="F:exodeoxyribonuclease VII activity"/>
    <property type="evidence" value="ECO:0007669"/>
    <property type="project" value="UniProtKB-UniRule"/>
</dbReference>
<evidence type="ECO:0000256" key="3">
    <source>
        <dbReference type="ARBA" id="ARBA00022801"/>
    </source>
</evidence>
<dbReference type="InterPro" id="IPR020579">
    <property type="entry name" value="Exonuc_VII_lsu_C"/>
</dbReference>
<protein>
    <recommendedName>
        <fullName evidence="5">Exodeoxyribonuclease 7 large subunit</fullName>
        <ecNumber evidence="5">3.1.11.6</ecNumber>
    </recommendedName>
    <alternativeName>
        <fullName evidence="5">Exodeoxyribonuclease VII large subunit</fullName>
        <shortName evidence="5">Exonuclease VII large subunit</shortName>
    </alternativeName>
</protein>
<dbReference type="Proteomes" id="UP001221217">
    <property type="component" value="Unassembled WGS sequence"/>
</dbReference>
<dbReference type="GO" id="GO:0009318">
    <property type="term" value="C:exodeoxyribonuclease VII complex"/>
    <property type="evidence" value="ECO:0007669"/>
    <property type="project" value="UniProtKB-UniRule"/>
</dbReference>
<dbReference type="GO" id="GO:0005737">
    <property type="term" value="C:cytoplasm"/>
    <property type="evidence" value="ECO:0007669"/>
    <property type="project" value="UniProtKB-SubCell"/>
</dbReference>
<keyword evidence="1 5" id="KW-0963">Cytoplasm</keyword>
<keyword evidence="2 5" id="KW-0540">Nuclease</keyword>
<keyword evidence="4 5" id="KW-0269">Exonuclease</keyword>
<comment type="subunit">
    <text evidence="5">Heterooligomer composed of large and small subunits.</text>
</comment>
<dbReference type="GO" id="GO:0003676">
    <property type="term" value="F:nucleic acid binding"/>
    <property type="evidence" value="ECO:0007669"/>
    <property type="project" value="InterPro"/>
</dbReference>
<comment type="caution">
    <text evidence="9">The sequence shown here is derived from an EMBL/GenBank/DDBJ whole genome shotgun (WGS) entry which is preliminary data.</text>
</comment>
<comment type="subcellular location">
    <subcellularLocation>
        <location evidence="5 6">Cytoplasm</location>
    </subcellularLocation>
</comment>
<name>A0AAJ1MKW1_9SPIO</name>
<evidence type="ECO:0000313" key="10">
    <source>
        <dbReference type="Proteomes" id="UP001221217"/>
    </source>
</evidence>
<organism evidence="9 10">
    <name type="scientific">Candidatus Thalassospirochaeta sargassi</name>
    <dbReference type="NCBI Taxonomy" id="3119039"/>
    <lineage>
        <taxon>Bacteria</taxon>
        <taxon>Pseudomonadati</taxon>
        <taxon>Spirochaetota</taxon>
        <taxon>Spirochaetia</taxon>
        <taxon>Spirochaetales</taxon>
        <taxon>Spirochaetaceae</taxon>
        <taxon>Candidatus Thalassospirochaeta</taxon>
    </lineage>
</organism>
<dbReference type="PANTHER" id="PTHR30008:SF0">
    <property type="entry name" value="EXODEOXYRIBONUCLEASE 7 LARGE SUBUNIT"/>
    <property type="match status" value="1"/>
</dbReference>
<dbReference type="EC" id="3.1.11.6" evidence="5"/>
<evidence type="ECO:0000313" key="9">
    <source>
        <dbReference type="EMBL" id="MDC7228197.1"/>
    </source>
</evidence>
<dbReference type="PANTHER" id="PTHR30008">
    <property type="entry name" value="EXODEOXYRIBONUCLEASE 7 LARGE SUBUNIT"/>
    <property type="match status" value="1"/>
</dbReference>
<feature type="domain" description="Exonuclease VII large subunit C-terminal" evidence="7">
    <location>
        <begin position="316"/>
        <end position="395"/>
    </location>
</feature>
<dbReference type="Pfam" id="PF02601">
    <property type="entry name" value="Exonuc_VII_L"/>
    <property type="match status" value="2"/>
</dbReference>
<dbReference type="AlphaFoldDB" id="A0AAJ1MKW1"/>
<evidence type="ECO:0000256" key="6">
    <source>
        <dbReference type="RuleBase" id="RU004355"/>
    </source>
</evidence>
<dbReference type="CDD" id="cd04489">
    <property type="entry name" value="ExoVII_LU_OBF"/>
    <property type="match status" value="1"/>
</dbReference>
<dbReference type="InterPro" id="IPR003753">
    <property type="entry name" value="Exonuc_VII_L"/>
</dbReference>
<comment type="catalytic activity">
    <reaction evidence="5 6">
        <text>Exonucleolytic cleavage in either 5'- to 3'- or 3'- to 5'-direction to yield nucleoside 5'-phosphates.</text>
        <dbReference type="EC" id="3.1.11.6"/>
    </reaction>
</comment>
<accession>A0AAJ1MKW1</accession>
<gene>
    <name evidence="5 9" type="primary">xseA</name>
    <name evidence="9" type="ORF">PQJ61_15655</name>
</gene>
<dbReference type="NCBIfam" id="TIGR00237">
    <property type="entry name" value="xseA"/>
    <property type="match status" value="1"/>
</dbReference>
<sequence>MYGYGDKIFSVTEITGLIKDTLEEGFSNIRITGEISNCRPSSTGHLYFTLKDKNAMISAVMFKGRQRALAFTPGDGMLVKVSGNISVYALRGSYQIICDSIEKAGEGEILAMLEERKKKLAAEGLFDSERKKQLPMFPSKVAVVTSPTGAAIRDILRVTGRRNSGLNIAVVPAPVQGDTAAAKIAEQIRRADVYSLGEVLIVGRGGGSLEDLLPFSDEEVVRAIAECSIPVISAVGHEIDRSLSDLAADVSAPTPSAAAEIVSAGRDELAARVSQLYESITGEMSRQTERIRLLASKYSGANLEESFFILIQPVLNRFDDMKEELITNFSNAVKDRRHRLDGAARELNAVSPQSILERGYTIMTDKQTGRLIKSAAEAEPGSEALVRFHDGTADVSIKERLQNEEI</sequence>
<dbReference type="Pfam" id="PF13742">
    <property type="entry name" value="tRNA_anti_2"/>
    <property type="match status" value="1"/>
</dbReference>
<evidence type="ECO:0000256" key="5">
    <source>
        <dbReference type="HAMAP-Rule" id="MF_00378"/>
    </source>
</evidence>
<dbReference type="HAMAP" id="MF_00378">
    <property type="entry name" value="Exonuc_7_L"/>
    <property type="match status" value="1"/>
</dbReference>
<feature type="domain" description="Exonuclease VII large subunit C-terminal" evidence="7">
    <location>
        <begin position="125"/>
        <end position="292"/>
    </location>
</feature>
<dbReference type="GO" id="GO:0006308">
    <property type="term" value="P:DNA catabolic process"/>
    <property type="evidence" value="ECO:0007669"/>
    <property type="project" value="UniProtKB-UniRule"/>
</dbReference>
<dbReference type="InterPro" id="IPR025824">
    <property type="entry name" value="OB-fold_nuc-bd_dom"/>
</dbReference>
<evidence type="ECO:0000259" key="7">
    <source>
        <dbReference type="Pfam" id="PF02601"/>
    </source>
</evidence>
<evidence type="ECO:0000256" key="4">
    <source>
        <dbReference type="ARBA" id="ARBA00022839"/>
    </source>
</evidence>
<comment type="similarity">
    <text evidence="5 6">Belongs to the XseA family.</text>
</comment>
<evidence type="ECO:0000259" key="8">
    <source>
        <dbReference type="Pfam" id="PF13742"/>
    </source>
</evidence>
<proteinExistence type="inferred from homology"/>
<reference evidence="9 10" key="1">
    <citation type="submission" date="2022-12" db="EMBL/GenBank/DDBJ databases">
        <title>Metagenome assembled genome from gulf of manar.</title>
        <authorList>
            <person name="Kohli P."/>
            <person name="Pk S."/>
            <person name="Venkata Ramana C."/>
            <person name="Sasikala C."/>
        </authorList>
    </citation>
    <scope>NUCLEOTIDE SEQUENCE [LARGE SCALE GENOMIC DNA]</scope>
    <source>
        <strain evidence="9">JB008</strain>
    </source>
</reference>
<dbReference type="EMBL" id="JAQQAL010000042">
    <property type="protein sequence ID" value="MDC7228197.1"/>
    <property type="molecule type" value="Genomic_DNA"/>
</dbReference>
<feature type="domain" description="OB-fold nucleic acid binding" evidence="8">
    <location>
        <begin position="9"/>
        <end position="102"/>
    </location>
</feature>
<keyword evidence="3 5" id="KW-0378">Hydrolase</keyword>
<evidence type="ECO:0000256" key="1">
    <source>
        <dbReference type="ARBA" id="ARBA00022490"/>
    </source>
</evidence>